<organism evidence="2 3">
    <name type="scientific">Adineta ricciae</name>
    <name type="common">Rotifer</name>
    <dbReference type="NCBI Taxonomy" id="249248"/>
    <lineage>
        <taxon>Eukaryota</taxon>
        <taxon>Metazoa</taxon>
        <taxon>Spiralia</taxon>
        <taxon>Gnathifera</taxon>
        <taxon>Rotifera</taxon>
        <taxon>Eurotatoria</taxon>
        <taxon>Bdelloidea</taxon>
        <taxon>Adinetida</taxon>
        <taxon>Adinetidae</taxon>
        <taxon>Adineta</taxon>
    </lineage>
</organism>
<feature type="transmembrane region" description="Helical" evidence="1">
    <location>
        <begin position="88"/>
        <end position="114"/>
    </location>
</feature>
<keyword evidence="1" id="KW-0812">Transmembrane</keyword>
<gene>
    <name evidence="2" type="ORF">EDS130_LOCUS31231</name>
</gene>
<sequence>MLGSFAAGNAVIIQEYKQCCRSTQFNSDFPAKLAGIIHPDEFFQSMDNINYTRRRTFIEKIITFLFIMIYLLGAALLIAGIILTSKAILPAGIALLASGGAITVVFLCISLCVFKWMSMARIRRVKRAVDAESMKYASRQPVPTTWQLASYNYVDNSGDGASVYTVYYIKIHIGAPIQPVPRVGILYFTYKCFDTAEEKHVVEAEDSLRISLRN</sequence>
<feature type="transmembrane region" description="Helical" evidence="1">
    <location>
        <begin position="61"/>
        <end position="82"/>
    </location>
</feature>
<keyword evidence="1" id="KW-0472">Membrane</keyword>
<evidence type="ECO:0000256" key="1">
    <source>
        <dbReference type="SAM" id="Phobius"/>
    </source>
</evidence>
<dbReference type="AlphaFoldDB" id="A0A815EBF0"/>
<proteinExistence type="predicted"/>
<reference evidence="2" key="1">
    <citation type="submission" date="2021-02" db="EMBL/GenBank/DDBJ databases">
        <authorList>
            <person name="Nowell W R."/>
        </authorList>
    </citation>
    <scope>NUCLEOTIDE SEQUENCE</scope>
</reference>
<accession>A0A815EBF0</accession>
<dbReference type="EMBL" id="CAJNOJ010000226">
    <property type="protein sequence ID" value="CAF1312655.1"/>
    <property type="molecule type" value="Genomic_DNA"/>
</dbReference>
<name>A0A815EBF0_ADIRI</name>
<dbReference type="Proteomes" id="UP000663852">
    <property type="component" value="Unassembled WGS sequence"/>
</dbReference>
<evidence type="ECO:0000313" key="2">
    <source>
        <dbReference type="EMBL" id="CAF1312655.1"/>
    </source>
</evidence>
<protein>
    <submittedName>
        <fullName evidence="2">Uncharacterized protein</fullName>
    </submittedName>
</protein>
<keyword evidence="1" id="KW-1133">Transmembrane helix</keyword>
<evidence type="ECO:0000313" key="3">
    <source>
        <dbReference type="Proteomes" id="UP000663852"/>
    </source>
</evidence>
<comment type="caution">
    <text evidence="2">The sequence shown here is derived from an EMBL/GenBank/DDBJ whole genome shotgun (WGS) entry which is preliminary data.</text>
</comment>
<dbReference type="OrthoDB" id="10020587at2759"/>